<evidence type="ECO:0000259" key="3">
    <source>
        <dbReference type="Pfam" id="PF00884"/>
    </source>
</evidence>
<evidence type="ECO:0000256" key="1">
    <source>
        <dbReference type="ARBA" id="ARBA00022723"/>
    </source>
</evidence>
<dbReference type="GO" id="GO:0008484">
    <property type="term" value="F:sulfuric ester hydrolase activity"/>
    <property type="evidence" value="ECO:0007669"/>
    <property type="project" value="TreeGrafter"/>
</dbReference>
<dbReference type="AlphaFoldDB" id="A0A382N288"/>
<proteinExistence type="predicted"/>
<reference evidence="4" key="1">
    <citation type="submission" date="2018-05" db="EMBL/GenBank/DDBJ databases">
        <authorList>
            <person name="Lanie J.A."/>
            <person name="Ng W.-L."/>
            <person name="Kazmierczak K.M."/>
            <person name="Andrzejewski T.M."/>
            <person name="Davidsen T.M."/>
            <person name="Wayne K.J."/>
            <person name="Tettelin H."/>
            <person name="Glass J.I."/>
            <person name="Rusch D."/>
            <person name="Podicherti R."/>
            <person name="Tsui H.-C.T."/>
            <person name="Winkler M.E."/>
        </authorList>
    </citation>
    <scope>NUCLEOTIDE SEQUENCE</scope>
</reference>
<keyword evidence="1" id="KW-0479">Metal-binding</keyword>
<dbReference type="InterPro" id="IPR011989">
    <property type="entry name" value="ARM-like"/>
</dbReference>
<accession>A0A382N288</accession>
<dbReference type="SUPFAM" id="SSF48371">
    <property type="entry name" value="ARM repeat"/>
    <property type="match status" value="1"/>
</dbReference>
<feature type="non-terminal residue" evidence="4">
    <location>
        <position position="1"/>
    </location>
</feature>
<evidence type="ECO:0000256" key="2">
    <source>
        <dbReference type="ARBA" id="ARBA00022801"/>
    </source>
</evidence>
<keyword evidence="2" id="KW-0378">Hydrolase</keyword>
<dbReference type="Gene3D" id="3.40.720.10">
    <property type="entry name" value="Alkaline Phosphatase, subunit A"/>
    <property type="match status" value="1"/>
</dbReference>
<evidence type="ECO:0000313" key="4">
    <source>
        <dbReference type="EMBL" id="SVC53922.1"/>
    </source>
</evidence>
<dbReference type="GO" id="GO:0005737">
    <property type="term" value="C:cytoplasm"/>
    <property type="evidence" value="ECO:0007669"/>
    <property type="project" value="TreeGrafter"/>
</dbReference>
<gene>
    <name evidence="4" type="ORF">METZ01_LOCUS306776</name>
</gene>
<dbReference type="Pfam" id="PF00884">
    <property type="entry name" value="Sulfatase"/>
    <property type="match status" value="1"/>
</dbReference>
<feature type="non-terminal residue" evidence="4">
    <location>
        <position position="376"/>
    </location>
</feature>
<dbReference type="PANTHER" id="PTHR45953">
    <property type="entry name" value="IDURONATE 2-SULFATASE"/>
    <property type="match status" value="1"/>
</dbReference>
<name>A0A382N288_9ZZZZ</name>
<dbReference type="PANTHER" id="PTHR45953:SF1">
    <property type="entry name" value="IDURONATE 2-SULFATASE"/>
    <property type="match status" value="1"/>
</dbReference>
<feature type="domain" description="Sulfatase N-terminal" evidence="3">
    <location>
        <begin position="7"/>
        <end position="105"/>
    </location>
</feature>
<organism evidence="4">
    <name type="scientific">marine metagenome</name>
    <dbReference type="NCBI Taxonomy" id="408172"/>
    <lineage>
        <taxon>unclassified sequences</taxon>
        <taxon>metagenomes</taxon>
        <taxon>ecological metagenomes</taxon>
    </lineage>
</organism>
<dbReference type="EMBL" id="UINC01096764">
    <property type="protein sequence ID" value="SVC53922.1"/>
    <property type="molecule type" value="Genomic_DNA"/>
</dbReference>
<protein>
    <recommendedName>
        <fullName evidence="3">Sulfatase N-terminal domain-containing protein</fullName>
    </recommendedName>
</protein>
<dbReference type="InterPro" id="IPR000917">
    <property type="entry name" value="Sulfatase_N"/>
</dbReference>
<dbReference type="GO" id="GO:0046872">
    <property type="term" value="F:metal ion binding"/>
    <property type="evidence" value="ECO:0007669"/>
    <property type="project" value="UniProtKB-KW"/>
</dbReference>
<dbReference type="SUPFAM" id="SSF53649">
    <property type="entry name" value="Alkaline phosphatase-like"/>
    <property type="match status" value="1"/>
</dbReference>
<dbReference type="Gene3D" id="1.25.10.10">
    <property type="entry name" value="Leucine-rich Repeat Variant"/>
    <property type="match status" value="1"/>
</dbReference>
<dbReference type="InterPro" id="IPR016024">
    <property type="entry name" value="ARM-type_fold"/>
</dbReference>
<sequence>EVRKDWAQYYDRITMMDARAGQNLREIAEAGLAEDTIVFYYGDHGSGMPRSKRWPYNSGLNVPLILYVPEKWRHLAPKGYKAGGRSDRLVAFIDFAPTLLNLAGIKPPKHMQGYAFMGKHAAPEQPYIYGFRGRMDERYDMVRVVRDKRYIYIRNYMPHKIYGQYISYMFKTPTTQVWHDLYHAGKLNAAQSRFWQTKPAEELYDLANDRDEVNNLAGSKKHADILKRLRKAQRALAVKIRDVGFLPEGEIHSRSGEGAPYDMGHNDKVYPMERVMNAAEIASMKSEPARKELAKLITDKDSAVRYWAAMGYLIRGEKAVASGREQLREALNDESTAVVCVAAEALGRYGKGKDQSAAVDTLMKHADVSKNSVFTS</sequence>
<dbReference type="InterPro" id="IPR017850">
    <property type="entry name" value="Alkaline_phosphatase_core_sf"/>
</dbReference>